<accession>A0A1G5CGS9</accession>
<dbReference type="PANTHER" id="PTHR43436:SF1">
    <property type="entry name" value="TRANSCRIPTIONAL REGULATORY PROTEIN"/>
    <property type="match status" value="1"/>
</dbReference>
<gene>
    <name evidence="4" type="ORF">SAMN05720606_10284</name>
</gene>
<dbReference type="Pfam" id="PF06719">
    <property type="entry name" value="AraC_N"/>
    <property type="match status" value="1"/>
</dbReference>
<dbReference type="SMART" id="SM00342">
    <property type="entry name" value="HTH_ARAC"/>
    <property type="match status" value="1"/>
</dbReference>
<sequence>MSKPFQQQLDELARLIHQHTVNEGVHSTELPSLSLIRESDITEPIFRLNEASFCIVVQGQKEMLLGQERFQYGPGSYIVATMDLPVSGQVIEASPVTPYLALKLEFTGSEILEVIQHTRLSPNSNDTNDATRRAMYVSKTSSELLNAVIRLAQLLEGDAEDIFILFPLFKKEILYRVLKGPQGSALKQMAQEGSHAYRIRNVIEHMVTHVSRPVRIEELAELANMSQASFHRHFKAVTAMSPLQFIKQLRLQEARRLLMSQAVDASEAAYQVGYESPSQFSREYSRMFGCPPMEDMKRLRGRLTDFISRK</sequence>
<evidence type="ECO:0000256" key="1">
    <source>
        <dbReference type="ARBA" id="ARBA00023015"/>
    </source>
</evidence>
<dbReference type="AlphaFoldDB" id="A0A1G5CGS9"/>
<dbReference type="InterPro" id="IPR009594">
    <property type="entry name" value="Tscrpt_reg_HTH_AraC_N"/>
</dbReference>
<dbReference type="InterPro" id="IPR009057">
    <property type="entry name" value="Homeodomain-like_sf"/>
</dbReference>
<evidence type="ECO:0000256" key="2">
    <source>
        <dbReference type="ARBA" id="ARBA00023163"/>
    </source>
</evidence>
<keyword evidence="5" id="KW-1185">Reference proteome</keyword>
<dbReference type="Proteomes" id="UP000198538">
    <property type="component" value="Unassembled WGS sequence"/>
</dbReference>
<feature type="domain" description="HTH araC/xylS-type" evidence="3">
    <location>
        <begin position="200"/>
        <end position="298"/>
    </location>
</feature>
<dbReference type="GO" id="GO:0043565">
    <property type="term" value="F:sequence-specific DNA binding"/>
    <property type="evidence" value="ECO:0007669"/>
    <property type="project" value="InterPro"/>
</dbReference>
<evidence type="ECO:0000259" key="3">
    <source>
        <dbReference type="PROSITE" id="PS01124"/>
    </source>
</evidence>
<dbReference type="InterPro" id="IPR018060">
    <property type="entry name" value="HTH_AraC"/>
</dbReference>
<proteinExistence type="predicted"/>
<organism evidence="4 5">
    <name type="scientific">Paenibacillus polysaccharolyticus</name>
    <dbReference type="NCBI Taxonomy" id="582692"/>
    <lineage>
        <taxon>Bacteria</taxon>
        <taxon>Bacillati</taxon>
        <taxon>Bacillota</taxon>
        <taxon>Bacilli</taxon>
        <taxon>Bacillales</taxon>
        <taxon>Paenibacillaceae</taxon>
        <taxon>Paenibacillus</taxon>
    </lineage>
</organism>
<dbReference type="GO" id="GO:0003700">
    <property type="term" value="F:DNA-binding transcription factor activity"/>
    <property type="evidence" value="ECO:0007669"/>
    <property type="project" value="InterPro"/>
</dbReference>
<dbReference type="STRING" id="582692.SAMN05720606_10284"/>
<name>A0A1G5CGS9_9BACL</name>
<keyword evidence="2" id="KW-0804">Transcription</keyword>
<dbReference type="EMBL" id="FMVM01000002">
    <property type="protein sequence ID" value="SCY01699.1"/>
    <property type="molecule type" value="Genomic_DNA"/>
</dbReference>
<dbReference type="Gene3D" id="1.10.10.60">
    <property type="entry name" value="Homeodomain-like"/>
    <property type="match status" value="2"/>
</dbReference>
<dbReference type="PROSITE" id="PS01124">
    <property type="entry name" value="HTH_ARAC_FAMILY_2"/>
    <property type="match status" value="1"/>
</dbReference>
<dbReference type="Pfam" id="PF12833">
    <property type="entry name" value="HTH_18"/>
    <property type="match status" value="1"/>
</dbReference>
<reference evidence="5" key="1">
    <citation type="submission" date="2016-10" db="EMBL/GenBank/DDBJ databases">
        <authorList>
            <person name="Varghese N."/>
            <person name="Submissions S."/>
        </authorList>
    </citation>
    <scope>NUCLEOTIDE SEQUENCE [LARGE SCALE GENOMIC DNA]</scope>
    <source>
        <strain evidence="5">BL9</strain>
    </source>
</reference>
<evidence type="ECO:0000313" key="5">
    <source>
        <dbReference type="Proteomes" id="UP000198538"/>
    </source>
</evidence>
<keyword evidence="1" id="KW-0805">Transcription regulation</keyword>
<protein>
    <submittedName>
        <fullName evidence="4">Helix-turn-helix domain-containing protein</fullName>
    </submittedName>
</protein>
<dbReference type="SUPFAM" id="SSF46689">
    <property type="entry name" value="Homeodomain-like"/>
    <property type="match status" value="2"/>
</dbReference>
<dbReference type="PANTHER" id="PTHR43436">
    <property type="entry name" value="ARAC-FAMILY TRANSCRIPTIONAL REGULATOR"/>
    <property type="match status" value="1"/>
</dbReference>
<dbReference type="RefSeq" id="WP_090915835.1">
    <property type="nucleotide sequence ID" value="NZ_FMVM01000002.1"/>
</dbReference>
<evidence type="ECO:0000313" key="4">
    <source>
        <dbReference type="EMBL" id="SCY01699.1"/>
    </source>
</evidence>